<reference evidence="2" key="1">
    <citation type="journal article" date="2019" name="Int. J. Syst. Evol. Microbiol.">
        <title>The Global Catalogue of Microorganisms (GCM) 10K type strain sequencing project: providing services to taxonomists for standard genome sequencing and annotation.</title>
        <authorList>
            <consortium name="The Broad Institute Genomics Platform"/>
            <consortium name="The Broad Institute Genome Sequencing Center for Infectious Disease"/>
            <person name="Wu L."/>
            <person name="Ma J."/>
        </authorList>
    </citation>
    <scope>NUCLEOTIDE SEQUENCE [LARGE SCALE GENOMIC DNA]</scope>
    <source>
        <strain evidence="2">CGMCC 1.18575</strain>
    </source>
</reference>
<evidence type="ECO:0000313" key="2">
    <source>
        <dbReference type="Proteomes" id="UP001596113"/>
    </source>
</evidence>
<evidence type="ECO:0000313" key="1">
    <source>
        <dbReference type="EMBL" id="MFC5403453.1"/>
    </source>
</evidence>
<dbReference type="Proteomes" id="UP001596113">
    <property type="component" value="Unassembled WGS sequence"/>
</dbReference>
<name>A0ABW0HQU3_9BACL</name>
<organism evidence="1 2">
    <name type="scientific">Cohnella soli</name>
    <dbReference type="NCBI Taxonomy" id="425005"/>
    <lineage>
        <taxon>Bacteria</taxon>
        <taxon>Bacillati</taxon>
        <taxon>Bacillota</taxon>
        <taxon>Bacilli</taxon>
        <taxon>Bacillales</taxon>
        <taxon>Paenibacillaceae</taxon>
        <taxon>Cohnella</taxon>
    </lineage>
</organism>
<dbReference type="RefSeq" id="WP_378132815.1">
    <property type="nucleotide sequence ID" value="NZ_JBHSMI010000023.1"/>
</dbReference>
<dbReference type="EMBL" id="JBHSMI010000023">
    <property type="protein sequence ID" value="MFC5403453.1"/>
    <property type="molecule type" value="Genomic_DNA"/>
</dbReference>
<gene>
    <name evidence="1" type="ORF">ACFPOF_11990</name>
</gene>
<keyword evidence="2" id="KW-1185">Reference proteome</keyword>
<sequence>MKEQSLQNTPMRLSKESLKTISTVCFIQILILTVKNSETIASDWDESLFENPNKFQTKLVQLLRHAADEAFAISKQSAAALLDRPRPPPCQSGAERVHFNGSVPIFRSFADNDQ</sequence>
<accession>A0ABW0HQU3</accession>
<proteinExistence type="predicted"/>
<protein>
    <submittedName>
        <fullName evidence="1">Uncharacterized protein</fullName>
    </submittedName>
</protein>
<comment type="caution">
    <text evidence="1">The sequence shown here is derived from an EMBL/GenBank/DDBJ whole genome shotgun (WGS) entry which is preliminary data.</text>
</comment>